<sequence>MDVENNPQFQALLEQEKALASANDSNRDWVTPATGIFSKESFVCRGGLSHTHQLACFHSVYTAEETRCGSNCIDVEEETNQDQPFACTLCLRWKMVQEGKVPSRTSQPADLFLPDFPKVDLGLTPGTPQYRPSEPMYVEGEQFLLVRTEADIALVRYNEHRQIQANICTIESAAKTLYGTDAHLADIIKDSKRFYEICINNFHHFGEAGHNEIASASFLLGAKISDPKAMRQQKMNRISEMFKLTNDLFFLLIEVESLIFPMIARKQISVNVVPRERGL</sequence>
<reference evidence="1 2" key="1">
    <citation type="journal article" date="2018" name="Front. Microbiol.">
        <title>Genome-Wide Analysis of Corynespora cassiicola Leaf Fall Disease Putative Effectors.</title>
        <authorList>
            <person name="Lopez D."/>
            <person name="Ribeiro S."/>
            <person name="Label P."/>
            <person name="Fumanal B."/>
            <person name="Venisse J.S."/>
            <person name="Kohler A."/>
            <person name="de Oliveira R.R."/>
            <person name="Labutti K."/>
            <person name="Lipzen A."/>
            <person name="Lail K."/>
            <person name="Bauer D."/>
            <person name="Ohm R.A."/>
            <person name="Barry K.W."/>
            <person name="Spatafora J."/>
            <person name="Grigoriev I.V."/>
            <person name="Martin F.M."/>
            <person name="Pujade-Renaud V."/>
        </authorList>
    </citation>
    <scope>NUCLEOTIDE SEQUENCE [LARGE SCALE GENOMIC DNA]</scope>
    <source>
        <strain evidence="1 2">Philippines</strain>
    </source>
</reference>
<evidence type="ECO:0000313" key="2">
    <source>
        <dbReference type="Proteomes" id="UP000240883"/>
    </source>
</evidence>
<dbReference type="EMBL" id="KZ678134">
    <property type="protein sequence ID" value="PSN68219.1"/>
    <property type="molecule type" value="Genomic_DNA"/>
</dbReference>
<evidence type="ECO:0000313" key="1">
    <source>
        <dbReference type="EMBL" id="PSN68219.1"/>
    </source>
</evidence>
<keyword evidence="2" id="KW-1185">Reference proteome</keyword>
<organism evidence="1 2">
    <name type="scientific">Corynespora cassiicola Philippines</name>
    <dbReference type="NCBI Taxonomy" id="1448308"/>
    <lineage>
        <taxon>Eukaryota</taxon>
        <taxon>Fungi</taxon>
        <taxon>Dikarya</taxon>
        <taxon>Ascomycota</taxon>
        <taxon>Pezizomycotina</taxon>
        <taxon>Dothideomycetes</taxon>
        <taxon>Pleosporomycetidae</taxon>
        <taxon>Pleosporales</taxon>
        <taxon>Corynesporascaceae</taxon>
        <taxon>Corynespora</taxon>
    </lineage>
</organism>
<gene>
    <name evidence="1" type="ORF">BS50DRAFT_359292</name>
</gene>
<dbReference type="OrthoDB" id="10614147at2759"/>
<protein>
    <submittedName>
        <fullName evidence="1">Uncharacterized protein</fullName>
    </submittedName>
</protein>
<name>A0A2T2NS70_CORCC</name>
<dbReference type="Proteomes" id="UP000240883">
    <property type="component" value="Unassembled WGS sequence"/>
</dbReference>
<proteinExistence type="predicted"/>
<dbReference type="AlphaFoldDB" id="A0A2T2NS70"/>
<accession>A0A2T2NS70</accession>